<keyword evidence="1" id="KW-0472">Membrane</keyword>
<evidence type="ECO:0000313" key="2">
    <source>
        <dbReference type="EMBL" id="PYH32402.1"/>
    </source>
</evidence>
<dbReference type="AlphaFoldDB" id="A0A318Z626"/>
<feature type="transmembrane region" description="Helical" evidence="1">
    <location>
        <begin position="115"/>
        <end position="136"/>
    </location>
</feature>
<gene>
    <name evidence="2" type="ORF">BO87DRAFT_388389</name>
</gene>
<protein>
    <submittedName>
        <fullName evidence="2">Uncharacterized protein</fullName>
    </submittedName>
</protein>
<reference evidence="2" key="1">
    <citation type="submission" date="2016-12" db="EMBL/GenBank/DDBJ databases">
        <title>The genomes of Aspergillus section Nigri reveals drivers in fungal speciation.</title>
        <authorList>
            <consortium name="DOE Joint Genome Institute"/>
            <person name="Vesth T.C."/>
            <person name="Nybo J."/>
            <person name="Theobald S."/>
            <person name="Brandl J."/>
            <person name="Frisvad J.C."/>
            <person name="Nielsen K.F."/>
            <person name="Lyhne E.K."/>
            <person name="Kogle M.E."/>
            <person name="Kuo A."/>
            <person name="Riley R."/>
            <person name="Clum A."/>
            <person name="Nolan M."/>
            <person name="Lipzen A."/>
            <person name="Salamov A."/>
            <person name="Henrissat B."/>
            <person name="Wiebenga A."/>
            <person name="De Vries R.P."/>
            <person name="Grigoriev I.V."/>
            <person name="Mortensen U.H."/>
            <person name="Andersen M.R."/>
            <person name="Baker S.E."/>
        </authorList>
    </citation>
    <scope>NUCLEOTIDE SEQUENCE [LARGE SCALE GENOMIC DNA]</scope>
    <source>
        <strain evidence="2">CBS 115656</strain>
    </source>
</reference>
<keyword evidence="3" id="KW-1185">Reference proteome</keyword>
<dbReference type="RefSeq" id="XP_025477880.1">
    <property type="nucleotide sequence ID" value="XM_025624856.1"/>
</dbReference>
<accession>A0A318Z626</accession>
<name>A0A318Z626_ASPNB</name>
<dbReference type="GeneID" id="37127312"/>
<evidence type="ECO:0000256" key="1">
    <source>
        <dbReference type="SAM" id="Phobius"/>
    </source>
</evidence>
<dbReference type="EMBL" id="KZ821468">
    <property type="protein sequence ID" value="PYH32402.1"/>
    <property type="molecule type" value="Genomic_DNA"/>
</dbReference>
<keyword evidence="1" id="KW-1133">Transmembrane helix</keyword>
<dbReference type="Proteomes" id="UP000247647">
    <property type="component" value="Unassembled WGS sequence"/>
</dbReference>
<organism evidence="2 3">
    <name type="scientific">Aspergillus neoniger (strain CBS 115656)</name>
    <dbReference type="NCBI Taxonomy" id="1448310"/>
    <lineage>
        <taxon>Eukaryota</taxon>
        <taxon>Fungi</taxon>
        <taxon>Dikarya</taxon>
        <taxon>Ascomycota</taxon>
        <taxon>Pezizomycotina</taxon>
        <taxon>Eurotiomycetes</taxon>
        <taxon>Eurotiomycetidae</taxon>
        <taxon>Eurotiales</taxon>
        <taxon>Aspergillaceae</taxon>
        <taxon>Aspergillus</taxon>
        <taxon>Aspergillus subgen. Circumdati</taxon>
    </lineage>
</organism>
<sequence>MNVHKQYIFIIWLPRISGINVYGDSLDGILARWAFWPFKIVFTTSTNSIVLIGTDRSDGRITLGLKVQDGIHDLNNIGLGCKHGSSIRRCEIVQEVGWVEGSCILAPSHPVDLRILGVLVLIFIPIANILFSGLLLHQNLLVCNKRGYIVGNNTVTELSQMFFKKQSTCVYPAKDVHEGGREGKPDCEKSLPSTSLWAVMLEYSRILRAGFNKLFNLFYNWASNCPLQEVL</sequence>
<proteinExistence type="predicted"/>
<keyword evidence="1" id="KW-0812">Transmembrane</keyword>
<evidence type="ECO:0000313" key="3">
    <source>
        <dbReference type="Proteomes" id="UP000247647"/>
    </source>
</evidence>